<dbReference type="EMBL" id="JBJJXI010000145">
    <property type="protein sequence ID" value="KAL3386665.1"/>
    <property type="molecule type" value="Genomic_DNA"/>
</dbReference>
<dbReference type="Proteomes" id="UP001627154">
    <property type="component" value="Unassembled WGS sequence"/>
</dbReference>
<evidence type="ECO:0000313" key="2">
    <source>
        <dbReference type="EMBL" id="KAL3386665.1"/>
    </source>
</evidence>
<protein>
    <submittedName>
        <fullName evidence="2">Uncharacterized protein</fullName>
    </submittedName>
</protein>
<feature type="compositionally biased region" description="Basic and acidic residues" evidence="1">
    <location>
        <begin position="7"/>
        <end position="19"/>
    </location>
</feature>
<sequence length="334" mass="38971">MYEPEQQEERRRAEERETVRQGTELWRARKEQLLRQKRHEQSQLRRMLANYWPWGRAGAGAPCAASLRKRNIPLDPSTQQQQQRCPLQFPQVRATSSRPLCAFTLYFSLSHSNSLKFLQSWPGGEPTSTENNASIDPRWEHRDEINCHCNFCKSSLVRPPRVSQQQQQQQPGNSTHRVHPFQSVNATKHGYTIDSWRTESSASRDYITDLSEQIRAKEMKQMEERRREGESCRQHMTTWQRLWGRPARSSTTRALVRSTTISWPSVESRCFIGTACASQPFNVLRCIGLVEQQNNKPTITTNKNNMSKNMCFILCNPDIFVFFNKFCFLIEEAL</sequence>
<proteinExistence type="predicted"/>
<feature type="region of interest" description="Disordered" evidence="1">
    <location>
        <begin position="160"/>
        <end position="184"/>
    </location>
</feature>
<dbReference type="AlphaFoldDB" id="A0ABD2W103"/>
<evidence type="ECO:0000256" key="1">
    <source>
        <dbReference type="SAM" id="MobiDB-lite"/>
    </source>
</evidence>
<gene>
    <name evidence="2" type="ORF">TKK_017861</name>
</gene>
<reference evidence="2 3" key="1">
    <citation type="journal article" date="2024" name="bioRxiv">
        <title>A reference genome for Trichogramma kaykai: A tiny desert-dwelling parasitoid wasp with competing sex-ratio distorters.</title>
        <authorList>
            <person name="Culotta J."/>
            <person name="Lindsey A.R."/>
        </authorList>
    </citation>
    <scope>NUCLEOTIDE SEQUENCE [LARGE SCALE GENOMIC DNA]</scope>
    <source>
        <strain evidence="2 3">KSX58</strain>
    </source>
</reference>
<evidence type="ECO:0000313" key="3">
    <source>
        <dbReference type="Proteomes" id="UP001627154"/>
    </source>
</evidence>
<name>A0ABD2W103_9HYME</name>
<organism evidence="2 3">
    <name type="scientific">Trichogramma kaykai</name>
    <dbReference type="NCBI Taxonomy" id="54128"/>
    <lineage>
        <taxon>Eukaryota</taxon>
        <taxon>Metazoa</taxon>
        <taxon>Ecdysozoa</taxon>
        <taxon>Arthropoda</taxon>
        <taxon>Hexapoda</taxon>
        <taxon>Insecta</taxon>
        <taxon>Pterygota</taxon>
        <taxon>Neoptera</taxon>
        <taxon>Endopterygota</taxon>
        <taxon>Hymenoptera</taxon>
        <taxon>Apocrita</taxon>
        <taxon>Proctotrupomorpha</taxon>
        <taxon>Chalcidoidea</taxon>
        <taxon>Trichogrammatidae</taxon>
        <taxon>Trichogramma</taxon>
    </lineage>
</organism>
<feature type="region of interest" description="Disordered" evidence="1">
    <location>
        <begin position="1"/>
        <end position="20"/>
    </location>
</feature>
<accession>A0ABD2W103</accession>
<keyword evidence="3" id="KW-1185">Reference proteome</keyword>
<comment type="caution">
    <text evidence="2">The sequence shown here is derived from an EMBL/GenBank/DDBJ whole genome shotgun (WGS) entry which is preliminary data.</text>
</comment>